<feature type="transmembrane region" description="Helical" evidence="2">
    <location>
        <begin position="173"/>
        <end position="195"/>
    </location>
</feature>
<gene>
    <name evidence="4" type="primary">Nfu_g_1_025211</name>
</gene>
<feature type="domain" description="TTF-type" evidence="3">
    <location>
        <begin position="67"/>
        <end position="150"/>
    </location>
</feature>
<evidence type="ECO:0000256" key="1">
    <source>
        <dbReference type="SAM" id="MobiDB-lite"/>
    </source>
</evidence>
<dbReference type="EMBL" id="HAEF01007782">
    <property type="protein sequence ID" value="SBR45361.1"/>
    <property type="molecule type" value="Transcribed_RNA"/>
</dbReference>
<reference evidence="4" key="1">
    <citation type="submission" date="2016-05" db="EMBL/GenBank/DDBJ databases">
        <authorList>
            <person name="Lavstsen T."/>
            <person name="Jespersen J.S."/>
        </authorList>
    </citation>
    <scope>NUCLEOTIDE SEQUENCE</scope>
    <source>
        <tissue evidence="4">Brain</tissue>
    </source>
</reference>
<dbReference type="AlphaFoldDB" id="A0A1A8LM11"/>
<proteinExistence type="predicted"/>
<dbReference type="InterPro" id="IPR006580">
    <property type="entry name" value="Znf_TTF"/>
</dbReference>
<keyword evidence="2" id="KW-0812">Transmembrane</keyword>
<evidence type="ECO:0000256" key="2">
    <source>
        <dbReference type="SAM" id="Phobius"/>
    </source>
</evidence>
<keyword evidence="2" id="KW-0472">Membrane</keyword>
<reference evidence="4" key="2">
    <citation type="submission" date="2016-06" db="EMBL/GenBank/DDBJ databases">
        <title>The genome of a short-lived fish provides insights into sex chromosome evolution and the genetic control of aging.</title>
        <authorList>
            <person name="Reichwald K."/>
            <person name="Felder M."/>
            <person name="Petzold A."/>
            <person name="Koch P."/>
            <person name="Groth M."/>
            <person name="Platzer M."/>
        </authorList>
    </citation>
    <scope>NUCLEOTIDE SEQUENCE</scope>
    <source>
        <tissue evidence="4">Brain</tissue>
    </source>
</reference>
<evidence type="ECO:0000259" key="3">
    <source>
        <dbReference type="SMART" id="SM00597"/>
    </source>
</evidence>
<keyword evidence="2" id="KW-1133">Transmembrane helix</keyword>
<accession>A0A1A8LM11</accession>
<dbReference type="SMART" id="SM00597">
    <property type="entry name" value="ZnF_TTF"/>
    <property type="match status" value="1"/>
</dbReference>
<feature type="non-terminal residue" evidence="4">
    <location>
        <position position="1"/>
    </location>
</feature>
<name>A0A1A8LM11_9TELE</name>
<organism evidence="4">
    <name type="scientific">Nothobranchius pienaari</name>
    <dbReference type="NCBI Taxonomy" id="704102"/>
    <lineage>
        <taxon>Eukaryota</taxon>
        <taxon>Metazoa</taxon>
        <taxon>Chordata</taxon>
        <taxon>Craniata</taxon>
        <taxon>Vertebrata</taxon>
        <taxon>Euteleostomi</taxon>
        <taxon>Actinopterygii</taxon>
        <taxon>Neopterygii</taxon>
        <taxon>Teleostei</taxon>
        <taxon>Neoteleostei</taxon>
        <taxon>Acanthomorphata</taxon>
        <taxon>Ovalentaria</taxon>
        <taxon>Atherinomorphae</taxon>
        <taxon>Cyprinodontiformes</taxon>
        <taxon>Nothobranchiidae</taxon>
        <taxon>Nothobranchius</taxon>
    </lineage>
</organism>
<feature type="region of interest" description="Disordered" evidence="1">
    <location>
        <begin position="1"/>
        <end position="32"/>
    </location>
</feature>
<evidence type="ECO:0000313" key="4">
    <source>
        <dbReference type="EMBL" id="SBR45361.1"/>
    </source>
</evidence>
<feature type="non-terminal residue" evidence="4">
    <location>
        <position position="199"/>
    </location>
</feature>
<protein>
    <recommendedName>
        <fullName evidence="3">TTF-type domain-containing protein</fullName>
    </recommendedName>
</protein>
<sequence>DTSTEKPETNQPIEGDDEPLSSDPAKWPSPITGSVRTELVRRGPTKVPTSFVFPRSEGDGRCCHHHYFNRTLTSGEKVARSWMLYSVSNNSLVCFCCKLFSKRSIQLTTSGLADWTHASSLLNSHEKSPDHINCMKTWKEFTVRLMKGKTIDKKEMALLEDERVRWRAVLTRLTAIVTSFVAAACFYLFFFYLFLNVYI</sequence>